<dbReference type="Gene3D" id="3.20.20.190">
    <property type="entry name" value="Phosphatidylinositol (PI) phosphodiesterase"/>
    <property type="match status" value="1"/>
</dbReference>
<feature type="domain" description="GP-PDE" evidence="1">
    <location>
        <begin position="27"/>
        <end position="257"/>
    </location>
</feature>
<dbReference type="InterPro" id="IPR017946">
    <property type="entry name" value="PLC-like_Pdiesterase_TIM-brl"/>
</dbReference>
<reference evidence="2 3" key="1">
    <citation type="submission" date="2019-12" db="EMBL/GenBank/DDBJ databases">
        <title>Genomic-based taxomic classification of the family Erythrobacteraceae.</title>
        <authorList>
            <person name="Xu L."/>
        </authorList>
    </citation>
    <scope>NUCLEOTIDE SEQUENCE [LARGE SCALE GENOMIC DNA]</scope>
    <source>
        <strain evidence="2 3">DSM 16225</strain>
    </source>
</reference>
<dbReference type="PROSITE" id="PS51704">
    <property type="entry name" value="GP_PDE"/>
    <property type="match status" value="1"/>
</dbReference>
<dbReference type="AlphaFoldDB" id="A0A844Y240"/>
<name>A0A844Y240_9SPHN</name>
<evidence type="ECO:0000313" key="2">
    <source>
        <dbReference type="EMBL" id="MXO52084.1"/>
    </source>
</evidence>
<dbReference type="Pfam" id="PF03009">
    <property type="entry name" value="GDPD"/>
    <property type="match status" value="1"/>
</dbReference>
<sequence length="257" mass="28709">MRLSPFALIDRLVVPAPDPERVGWLRTWTYAHRGLHGPGRIENGPSAFRAAVEAGLGLECDIQRSADDWPMVFHDWDFARLVGRPEKTEALTREEWRELAYLESEDRPMDLPELLAMVAGRVPLLIEIKSRRGYDVELTCRRVADALEGYAGLHGVMSFDPRVSRWFARHNPQTVRGLVMREDERGYTQSAASRHLALWAARPEFIAYHVAALPNPMVAALKARGMPVLTWTVNSPESRAVGQAHADALIAEGAGLA</sequence>
<comment type="caution">
    <text evidence="2">The sequence shown here is derived from an EMBL/GenBank/DDBJ whole genome shotgun (WGS) entry which is preliminary data.</text>
</comment>
<evidence type="ECO:0000259" key="1">
    <source>
        <dbReference type="PROSITE" id="PS51704"/>
    </source>
</evidence>
<dbReference type="GO" id="GO:0008081">
    <property type="term" value="F:phosphoric diester hydrolase activity"/>
    <property type="evidence" value="ECO:0007669"/>
    <property type="project" value="InterPro"/>
</dbReference>
<protein>
    <recommendedName>
        <fullName evidence="1">GP-PDE domain-containing protein</fullName>
    </recommendedName>
</protein>
<accession>A0A844Y240</accession>
<proteinExistence type="predicted"/>
<dbReference type="SUPFAM" id="SSF51695">
    <property type="entry name" value="PLC-like phosphodiesterases"/>
    <property type="match status" value="1"/>
</dbReference>
<dbReference type="EMBL" id="WTYF01000004">
    <property type="protein sequence ID" value="MXO52084.1"/>
    <property type="molecule type" value="Genomic_DNA"/>
</dbReference>
<dbReference type="Proteomes" id="UP000444185">
    <property type="component" value="Unassembled WGS sequence"/>
</dbReference>
<dbReference type="RefSeq" id="WP_160608756.1">
    <property type="nucleotide sequence ID" value="NZ_WTYF01000004.1"/>
</dbReference>
<keyword evidence="3" id="KW-1185">Reference proteome</keyword>
<gene>
    <name evidence="2" type="ORF">GRI42_12295</name>
</gene>
<dbReference type="PANTHER" id="PTHR46211:SF1">
    <property type="entry name" value="GLYCEROPHOSPHODIESTER PHOSPHODIESTERASE, CYTOPLASMIC"/>
    <property type="match status" value="1"/>
</dbReference>
<dbReference type="InterPro" id="IPR030395">
    <property type="entry name" value="GP_PDE_dom"/>
</dbReference>
<dbReference type="PANTHER" id="PTHR46211">
    <property type="entry name" value="GLYCEROPHOSPHORYL DIESTER PHOSPHODIESTERASE"/>
    <property type="match status" value="1"/>
</dbReference>
<dbReference type="GO" id="GO:0006629">
    <property type="term" value="P:lipid metabolic process"/>
    <property type="evidence" value="ECO:0007669"/>
    <property type="project" value="InterPro"/>
</dbReference>
<evidence type="ECO:0000313" key="3">
    <source>
        <dbReference type="Proteomes" id="UP000444185"/>
    </source>
</evidence>
<dbReference type="OrthoDB" id="384721at2"/>
<organism evidence="2 3">
    <name type="scientific">Qipengyuania gaetbuli</name>
    <dbReference type="NCBI Taxonomy" id="266952"/>
    <lineage>
        <taxon>Bacteria</taxon>
        <taxon>Pseudomonadati</taxon>
        <taxon>Pseudomonadota</taxon>
        <taxon>Alphaproteobacteria</taxon>
        <taxon>Sphingomonadales</taxon>
        <taxon>Erythrobacteraceae</taxon>
        <taxon>Qipengyuania</taxon>
    </lineage>
</organism>